<feature type="compositionally biased region" description="Basic and acidic residues" evidence="1">
    <location>
        <begin position="18"/>
        <end position="44"/>
    </location>
</feature>
<organism evidence="2 3">
    <name type="scientific">Variibacter gotjawalensis</name>
    <dbReference type="NCBI Taxonomy" id="1333996"/>
    <lineage>
        <taxon>Bacteria</taxon>
        <taxon>Pseudomonadati</taxon>
        <taxon>Pseudomonadota</taxon>
        <taxon>Alphaproteobacteria</taxon>
        <taxon>Hyphomicrobiales</taxon>
        <taxon>Nitrobacteraceae</taxon>
        <taxon>Variibacter</taxon>
    </lineage>
</organism>
<evidence type="ECO:0000256" key="1">
    <source>
        <dbReference type="SAM" id="MobiDB-lite"/>
    </source>
</evidence>
<evidence type="ECO:0000313" key="3">
    <source>
        <dbReference type="Proteomes" id="UP000236884"/>
    </source>
</evidence>
<feature type="compositionally biased region" description="Basic and acidic residues" evidence="1">
    <location>
        <begin position="1"/>
        <end position="10"/>
    </location>
</feature>
<dbReference type="AlphaFoldDB" id="A0A0S3PZ75"/>
<dbReference type="EMBL" id="AP014946">
    <property type="protein sequence ID" value="BAT61182.1"/>
    <property type="molecule type" value="Genomic_DNA"/>
</dbReference>
<proteinExistence type="predicted"/>
<accession>A0A0S3PZ75</accession>
<gene>
    <name evidence="2" type="ORF">GJW-30_1_03739</name>
</gene>
<sequence>MVRDDPERKPNMTSKAKTPNDPKKDEQPAAGPHDKPELTDKDKTPGAGTLPEPGESEDSTAG</sequence>
<name>A0A0S3PZ75_9BRAD</name>
<keyword evidence="3" id="KW-1185">Reference proteome</keyword>
<dbReference type="KEGG" id="vgo:GJW-30_1_03739"/>
<protein>
    <submittedName>
        <fullName evidence="2">Uncharacterized protein</fullName>
    </submittedName>
</protein>
<dbReference type="Proteomes" id="UP000236884">
    <property type="component" value="Chromosome"/>
</dbReference>
<reference evidence="2 3" key="1">
    <citation type="submission" date="2015-08" db="EMBL/GenBank/DDBJ databases">
        <title>Investigation of the bacterial diversity of lava forest soil.</title>
        <authorList>
            <person name="Lee J.S."/>
        </authorList>
    </citation>
    <scope>NUCLEOTIDE SEQUENCE [LARGE SCALE GENOMIC DNA]</scope>
    <source>
        <strain evidence="2 3">GJW-30</strain>
    </source>
</reference>
<evidence type="ECO:0000313" key="2">
    <source>
        <dbReference type="EMBL" id="BAT61182.1"/>
    </source>
</evidence>
<feature type="region of interest" description="Disordered" evidence="1">
    <location>
        <begin position="1"/>
        <end position="62"/>
    </location>
</feature>